<dbReference type="AlphaFoldDB" id="A0AAU7B0L4"/>
<dbReference type="RefSeq" id="WP_354698733.1">
    <property type="nucleotide sequence ID" value="NZ_CP114014.1"/>
</dbReference>
<accession>A0AAU7B0L4</accession>
<dbReference type="EMBL" id="CP114014">
    <property type="protein sequence ID" value="XAY07541.1"/>
    <property type="molecule type" value="Genomic_DNA"/>
</dbReference>
<protein>
    <submittedName>
        <fullName evidence="1">Uncharacterized protein</fullName>
    </submittedName>
</protein>
<sequence>MATGPPSRARAVLAAPLCVAAVVAGGVAVVPVVAPAAAVKKKSISYSGIRGQVTYASFVIRGQSVVGLFVGGVCLPNIALIEDGTDPPLRIRRGGFGMDRSTDAYRIKLTATDIGNRRYRVSYTLRNKRAKASCSYKVIARRTTPGGA</sequence>
<dbReference type="KEGG" id="parq:DSM112329_04426"/>
<name>A0AAU7B0L4_9ACTN</name>
<reference evidence="1" key="1">
    <citation type="submission" date="2022-12" db="EMBL/GenBank/DDBJ databases">
        <title>Paraconexibacter alkalitolerans sp. nov. and Baekduia alba sp. nov., isolated from soil and emended description of the genera Paraconexibacter (Chun et al., 2020) and Baekduia (An et al., 2020).</title>
        <authorList>
            <person name="Vieira S."/>
            <person name="Huber K.J."/>
            <person name="Geppert A."/>
            <person name="Wolf J."/>
            <person name="Neumann-Schaal M."/>
            <person name="Muesken M."/>
            <person name="Overmann J."/>
        </authorList>
    </citation>
    <scope>NUCLEOTIDE SEQUENCE</scope>
    <source>
        <strain evidence="1">AEG42_29</strain>
    </source>
</reference>
<gene>
    <name evidence="1" type="ORF">DSM112329_04426</name>
</gene>
<proteinExistence type="predicted"/>
<organism evidence="1">
    <name type="scientific">Paraconexibacter sp. AEG42_29</name>
    <dbReference type="NCBI Taxonomy" id="2997339"/>
    <lineage>
        <taxon>Bacteria</taxon>
        <taxon>Bacillati</taxon>
        <taxon>Actinomycetota</taxon>
        <taxon>Thermoleophilia</taxon>
        <taxon>Solirubrobacterales</taxon>
        <taxon>Paraconexibacteraceae</taxon>
        <taxon>Paraconexibacter</taxon>
    </lineage>
</organism>
<evidence type="ECO:0000313" key="1">
    <source>
        <dbReference type="EMBL" id="XAY07541.1"/>
    </source>
</evidence>